<protein>
    <submittedName>
        <fullName evidence="2">23116_t:CDS:1</fullName>
    </submittedName>
</protein>
<evidence type="ECO:0000313" key="3">
    <source>
        <dbReference type="Proteomes" id="UP000789759"/>
    </source>
</evidence>
<comment type="caution">
    <text evidence="2">The sequence shown here is derived from an EMBL/GenBank/DDBJ whole genome shotgun (WGS) entry which is preliminary data.</text>
</comment>
<accession>A0A9N9PDM6</accession>
<keyword evidence="3" id="KW-1185">Reference proteome</keyword>
<feature type="compositionally biased region" description="Basic and acidic residues" evidence="1">
    <location>
        <begin position="95"/>
        <end position="106"/>
    </location>
</feature>
<dbReference type="EMBL" id="CAJVQA010037911">
    <property type="protein sequence ID" value="CAG8810396.1"/>
    <property type="molecule type" value="Genomic_DNA"/>
</dbReference>
<name>A0A9N9PDM6_9GLOM</name>
<feature type="region of interest" description="Disordered" evidence="1">
    <location>
        <begin position="68"/>
        <end position="106"/>
    </location>
</feature>
<evidence type="ECO:0000256" key="1">
    <source>
        <dbReference type="SAM" id="MobiDB-lite"/>
    </source>
</evidence>
<organism evidence="2 3">
    <name type="scientific">Cetraspora pellucida</name>
    <dbReference type="NCBI Taxonomy" id="1433469"/>
    <lineage>
        <taxon>Eukaryota</taxon>
        <taxon>Fungi</taxon>
        <taxon>Fungi incertae sedis</taxon>
        <taxon>Mucoromycota</taxon>
        <taxon>Glomeromycotina</taxon>
        <taxon>Glomeromycetes</taxon>
        <taxon>Diversisporales</taxon>
        <taxon>Gigasporaceae</taxon>
        <taxon>Cetraspora</taxon>
    </lineage>
</organism>
<evidence type="ECO:0000313" key="2">
    <source>
        <dbReference type="EMBL" id="CAG8810396.1"/>
    </source>
</evidence>
<proteinExistence type="predicted"/>
<feature type="non-terminal residue" evidence="2">
    <location>
        <position position="106"/>
    </location>
</feature>
<sequence length="106" mass="12239">YFGRILTIQELDRLKKMHNLCVELEANGALSKMKNLIKAQYGPISMTTLKFERILEVERNCCKISKSIKKRKSQALKGEKEKKKSPSTAINASNDEERNYDETDCR</sequence>
<dbReference type="Proteomes" id="UP000789759">
    <property type="component" value="Unassembled WGS sequence"/>
</dbReference>
<dbReference type="AlphaFoldDB" id="A0A9N9PDM6"/>
<reference evidence="2" key="1">
    <citation type="submission" date="2021-06" db="EMBL/GenBank/DDBJ databases">
        <authorList>
            <person name="Kallberg Y."/>
            <person name="Tangrot J."/>
            <person name="Rosling A."/>
        </authorList>
    </citation>
    <scope>NUCLEOTIDE SEQUENCE</scope>
    <source>
        <strain evidence="2">FL966</strain>
    </source>
</reference>
<gene>
    <name evidence="2" type="ORF">CPELLU_LOCUS18581</name>
</gene>